<keyword evidence="1" id="KW-0472">Membrane</keyword>
<keyword evidence="3" id="KW-1185">Reference proteome</keyword>
<proteinExistence type="predicted"/>
<evidence type="ECO:0000256" key="1">
    <source>
        <dbReference type="SAM" id="Phobius"/>
    </source>
</evidence>
<keyword evidence="1" id="KW-1133">Transmembrane helix</keyword>
<organism evidence="2 3">
    <name type="scientific">Deinobacterium chartae</name>
    <dbReference type="NCBI Taxonomy" id="521158"/>
    <lineage>
        <taxon>Bacteria</taxon>
        <taxon>Thermotogati</taxon>
        <taxon>Deinococcota</taxon>
        <taxon>Deinococci</taxon>
        <taxon>Deinococcales</taxon>
        <taxon>Deinococcaceae</taxon>
        <taxon>Deinobacterium</taxon>
    </lineage>
</organism>
<accession>A0A841HZC9</accession>
<comment type="caution">
    <text evidence="2">The sequence shown here is derived from an EMBL/GenBank/DDBJ whole genome shotgun (WGS) entry which is preliminary data.</text>
</comment>
<evidence type="ECO:0000313" key="2">
    <source>
        <dbReference type="EMBL" id="MBB6098226.1"/>
    </source>
</evidence>
<reference evidence="2 3" key="1">
    <citation type="submission" date="2020-08" db="EMBL/GenBank/DDBJ databases">
        <title>Genomic Encyclopedia of Type Strains, Phase IV (KMG-IV): sequencing the most valuable type-strain genomes for metagenomic binning, comparative biology and taxonomic classification.</title>
        <authorList>
            <person name="Goeker M."/>
        </authorList>
    </citation>
    <scope>NUCLEOTIDE SEQUENCE [LARGE SCALE GENOMIC DNA]</scope>
    <source>
        <strain evidence="2 3">DSM 21458</strain>
    </source>
</reference>
<evidence type="ECO:0000313" key="3">
    <source>
        <dbReference type="Proteomes" id="UP000569951"/>
    </source>
</evidence>
<keyword evidence="1" id="KW-0812">Transmembrane</keyword>
<feature type="transmembrane region" description="Helical" evidence="1">
    <location>
        <begin position="85"/>
        <end position="107"/>
    </location>
</feature>
<sequence length="157" mass="16567">MFKALRSLGRRPQPRQVQAALWEVYTAAFALPVLPALLIGALLGGQHRLSWHVVLTLLACALPLMGVAFYLAGRTYARKPSAASALGAAAQLAVMPAIPLLFAVLTLHEPLKFAALAALAVITFPLAGGLFVMWSGPYPEAASPEATPDEKREPGAT</sequence>
<dbReference type="RefSeq" id="WP_183986432.1">
    <property type="nucleotide sequence ID" value="NZ_JACHHG010000005.1"/>
</dbReference>
<gene>
    <name evidence="2" type="ORF">HNR42_001651</name>
</gene>
<feature type="transmembrane region" description="Helical" evidence="1">
    <location>
        <begin position="49"/>
        <end position="73"/>
    </location>
</feature>
<dbReference type="AlphaFoldDB" id="A0A841HZC9"/>
<feature type="transmembrane region" description="Helical" evidence="1">
    <location>
        <begin position="113"/>
        <end position="134"/>
    </location>
</feature>
<dbReference type="EMBL" id="JACHHG010000005">
    <property type="protein sequence ID" value="MBB6098226.1"/>
    <property type="molecule type" value="Genomic_DNA"/>
</dbReference>
<dbReference type="Proteomes" id="UP000569951">
    <property type="component" value="Unassembled WGS sequence"/>
</dbReference>
<protein>
    <submittedName>
        <fullName evidence="2">Uncharacterized protein</fullName>
    </submittedName>
</protein>
<feature type="transmembrane region" description="Helical" evidence="1">
    <location>
        <begin position="20"/>
        <end position="43"/>
    </location>
</feature>
<name>A0A841HZC9_9DEIO</name>